<reference evidence="6" key="1">
    <citation type="journal article" date="2020" name="Fungal Divers.">
        <title>Resolving the Mortierellaceae phylogeny through synthesis of multi-gene phylogenetics and phylogenomics.</title>
        <authorList>
            <person name="Vandepol N."/>
            <person name="Liber J."/>
            <person name="Desiro A."/>
            <person name="Na H."/>
            <person name="Kennedy M."/>
            <person name="Barry K."/>
            <person name="Grigoriev I.V."/>
            <person name="Miller A.N."/>
            <person name="O'Donnell K."/>
            <person name="Stajich J.E."/>
            <person name="Bonito G."/>
        </authorList>
    </citation>
    <scope>NUCLEOTIDE SEQUENCE</scope>
    <source>
        <strain evidence="6">NRRL 28262</strain>
    </source>
</reference>
<feature type="compositionally biased region" description="Acidic residues" evidence="4">
    <location>
        <begin position="364"/>
        <end position="373"/>
    </location>
</feature>
<comment type="subunit">
    <text evidence="3">Associated with the spliceosome.</text>
</comment>
<keyword evidence="3" id="KW-0507">mRNA processing</keyword>
<feature type="region of interest" description="Disordered" evidence="4">
    <location>
        <begin position="1"/>
        <end position="82"/>
    </location>
</feature>
<organism evidence="6 7">
    <name type="scientific">Linnemannia exigua</name>
    <dbReference type="NCBI Taxonomy" id="604196"/>
    <lineage>
        <taxon>Eukaryota</taxon>
        <taxon>Fungi</taxon>
        <taxon>Fungi incertae sedis</taxon>
        <taxon>Mucoromycota</taxon>
        <taxon>Mortierellomycotina</taxon>
        <taxon>Mortierellomycetes</taxon>
        <taxon>Mortierellales</taxon>
        <taxon>Mortierellaceae</taxon>
        <taxon>Linnemannia</taxon>
    </lineage>
</organism>
<proteinExistence type="inferred from homology"/>
<dbReference type="GO" id="GO:0005681">
    <property type="term" value="C:spliceosomal complex"/>
    <property type="evidence" value="ECO:0007669"/>
    <property type="project" value="UniProtKB-UniRule"/>
</dbReference>
<feature type="compositionally biased region" description="Gly residues" evidence="4">
    <location>
        <begin position="507"/>
        <end position="518"/>
    </location>
</feature>
<dbReference type="EMBL" id="JAAAIL010001743">
    <property type="protein sequence ID" value="KAG0265564.1"/>
    <property type="molecule type" value="Genomic_DNA"/>
</dbReference>
<feature type="compositionally biased region" description="Basic and acidic residues" evidence="4">
    <location>
        <begin position="493"/>
        <end position="502"/>
    </location>
</feature>
<evidence type="ECO:0000256" key="2">
    <source>
        <dbReference type="ARBA" id="ARBA00022160"/>
    </source>
</evidence>
<dbReference type="Proteomes" id="UP001194580">
    <property type="component" value="Unassembled WGS sequence"/>
</dbReference>
<feature type="domain" description="SKI-interacting protein SKIP SNW" evidence="5">
    <location>
        <begin position="177"/>
        <end position="335"/>
    </location>
</feature>
<evidence type="ECO:0000313" key="6">
    <source>
        <dbReference type="EMBL" id="KAG0265564.1"/>
    </source>
</evidence>
<dbReference type="PANTHER" id="PTHR12096">
    <property type="entry name" value="NUCLEAR PROTEIN SKIP-RELATED"/>
    <property type="match status" value="1"/>
</dbReference>
<feature type="compositionally biased region" description="Pro residues" evidence="4">
    <location>
        <begin position="220"/>
        <end position="231"/>
    </location>
</feature>
<evidence type="ECO:0000313" key="7">
    <source>
        <dbReference type="Proteomes" id="UP001194580"/>
    </source>
</evidence>
<dbReference type="AlphaFoldDB" id="A0AAD4H2H3"/>
<evidence type="ECO:0000256" key="3">
    <source>
        <dbReference type="RuleBase" id="RU367140"/>
    </source>
</evidence>
<keyword evidence="3" id="KW-0539">Nucleus</keyword>
<evidence type="ECO:0000256" key="1">
    <source>
        <dbReference type="ARBA" id="ARBA00010197"/>
    </source>
</evidence>
<comment type="subcellular location">
    <subcellularLocation>
        <location evidence="3">Nucleus</location>
    </subcellularLocation>
</comment>
<keyword evidence="3" id="KW-0747">Spliceosome</keyword>
<feature type="compositionally biased region" description="Basic and acidic residues" evidence="4">
    <location>
        <begin position="313"/>
        <end position="323"/>
    </location>
</feature>
<feature type="compositionally biased region" description="Basic and acidic residues" evidence="4">
    <location>
        <begin position="374"/>
        <end position="415"/>
    </location>
</feature>
<gene>
    <name evidence="6" type="primary">PRP45</name>
    <name evidence="6" type="ORF">BGZ95_003290</name>
</gene>
<dbReference type="InterPro" id="IPR017862">
    <property type="entry name" value="SKI-int_prot_SKIP"/>
</dbReference>
<keyword evidence="3" id="KW-0508">mRNA splicing</keyword>
<comment type="similarity">
    <text evidence="1 3">Belongs to the SNW family.</text>
</comment>
<sequence length="602" mass="65806">MSSLSGLLPAPVHQNPAQEYDQHQYSNTVTAPIVRIPPYGERTGWKPKKPEDFGDGGAFPEIHTAQYPLDMGRKKKSTSKAGSTIALQVDAQGNVAYDAIAKRGHGSKEIVQAQFKDLVPLHERADIGEISLSRPGEEEVQETADRTRAALEKISKSKITAAQPKSVVSNNKPGAPTYIRYTPANQSASAEGVNQRVIRMVEMPVDPMEPPRHHHRKVPRGPPSPPPPVLHSPPRKVTAKEQADWVIPPCISNWKNAKGYTIPLDKRLAADGRGLQDVQINDNFAKLSEALALASRHAQDEVRQRSLMQQKVAQKEKEAKEQNLRALAQRARDERAGIVSSSSGAGEQESSGRGRQQDSGSESGSDDDSDDDEAKQRAARERDALRKERQQEREKDLRMSRMGAEQKAKVMARAEGRDISEKVALGLAKPTQSKDSMYDARLFGQSSGLNSGFKEDDAYSVYDKPMFTHTGSSLYRPKRGGGEGGEDAGNEDDIARSLESDRFGSAGISGKGFRGAEGGRNMQRDGPVTFEKEADIFGLDDFNKADSKKRTGLDISSTQEAFGRGLGTLNLSLVSRSTHYFKTTLEYSSMASPELTSPLTAN</sequence>
<comment type="caution">
    <text evidence="6">The sequence shown here is derived from an EMBL/GenBank/DDBJ whole genome shotgun (WGS) entry which is preliminary data.</text>
</comment>
<dbReference type="Pfam" id="PF02731">
    <property type="entry name" value="SKIP_SNW"/>
    <property type="match status" value="1"/>
</dbReference>
<evidence type="ECO:0000256" key="4">
    <source>
        <dbReference type="SAM" id="MobiDB-lite"/>
    </source>
</evidence>
<name>A0AAD4H2H3_9FUNG</name>
<feature type="region of interest" description="Disordered" evidence="4">
    <location>
        <begin position="304"/>
        <end position="415"/>
    </location>
</feature>
<comment type="function">
    <text evidence="3">Involved in pre-mRNA splicing.</text>
</comment>
<accession>A0AAD4H2H3</accession>
<dbReference type="GO" id="GO:0000398">
    <property type="term" value="P:mRNA splicing, via spliceosome"/>
    <property type="evidence" value="ECO:0007669"/>
    <property type="project" value="InterPro"/>
</dbReference>
<dbReference type="InterPro" id="IPR004015">
    <property type="entry name" value="SKI-int_prot_SKIP_SNW-dom"/>
</dbReference>
<feature type="compositionally biased region" description="Low complexity" evidence="4">
    <location>
        <begin position="340"/>
        <end position="349"/>
    </location>
</feature>
<evidence type="ECO:0000259" key="5">
    <source>
        <dbReference type="Pfam" id="PF02731"/>
    </source>
</evidence>
<protein>
    <recommendedName>
        <fullName evidence="2 3">Pre-mRNA-processing protein 45</fullName>
    </recommendedName>
</protein>
<keyword evidence="7" id="KW-1185">Reference proteome</keyword>
<feature type="region of interest" description="Disordered" evidence="4">
    <location>
        <begin position="468"/>
        <end position="526"/>
    </location>
</feature>
<feature type="region of interest" description="Disordered" evidence="4">
    <location>
        <begin position="206"/>
        <end position="235"/>
    </location>
</feature>